<evidence type="ECO:0000256" key="1">
    <source>
        <dbReference type="SAM" id="MobiDB-lite"/>
    </source>
</evidence>
<dbReference type="EMBL" id="CANHGI010000002">
    <property type="protein sequence ID" value="CAI5442673.1"/>
    <property type="molecule type" value="Genomic_DNA"/>
</dbReference>
<name>A0A9P1MXN4_9PELO</name>
<dbReference type="AlphaFoldDB" id="A0A9P1MXN4"/>
<feature type="compositionally biased region" description="Low complexity" evidence="1">
    <location>
        <begin position="124"/>
        <end position="146"/>
    </location>
</feature>
<organism evidence="2 3">
    <name type="scientific">Caenorhabditis angaria</name>
    <dbReference type="NCBI Taxonomy" id="860376"/>
    <lineage>
        <taxon>Eukaryota</taxon>
        <taxon>Metazoa</taxon>
        <taxon>Ecdysozoa</taxon>
        <taxon>Nematoda</taxon>
        <taxon>Chromadorea</taxon>
        <taxon>Rhabditida</taxon>
        <taxon>Rhabditina</taxon>
        <taxon>Rhabditomorpha</taxon>
        <taxon>Rhabditoidea</taxon>
        <taxon>Rhabditidae</taxon>
        <taxon>Peloderinae</taxon>
        <taxon>Caenorhabditis</taxon>
    </lineage>
</organism>
<dbReference type="Proteomes" id="UP001152747">
    <property type="component" value="Unassembled WGS sequence"/>
</dbReference>
<accession>A0A9P1MXN4</accession>
<sequence length="146" mass="17014">MVKTVKTTKKSRANEPMWISKINRKMSFHKFRENTNHFRAIGQDFSRIIRNFKEISENEEKVYEVTVETWSKGDAKIWVPLKYVQTTGEMLEKFEREQEGNEVEESTIIENDVTISEFIYQQQKSSSDSEASEISSIKSGKSNTSC</sequence>
<proteinExistence type="predicted"/>
<evidence type="ECO:0000313" key="3">
    <source>
        <dbReference type="Proteomes" id="UP001152747"/>
    </source>
</evidence>
<gene>
    <name evidence="2" type="ORF">CAMP_LOCUS5310</name>
</gene>
<comment type="caution">
    <text evidence="2">The sequence shown here is derived from an EMBL/GenBank/DDBJ whole genome shotgun (WGS) entry which is preliminary data.</text>
</comment>
<keyword evidence="3" id="KW-1185">Reference proteome</keyword>
<evidence type="ECO:0000313" key="2">
    <source>
        <dbReference type="EMBL" id="CAI5442673.1"/>
    </source>
</evidence>
<protein>
    <submittedName>
        <fullName evidence="2">Uncharacterized protein</fullName>
    </submittedName>
</protein>
<feature type="region of interest" description="Disordered" evidence="1">
    <location>
        <begin position="123"/>
        <end position="146"/>
    </location>
</feature>
<reference evidence="2" key="1">
    <citation type="submission" date="2022-11" db="EMBL/GenBank/DDBJ databases">
        <authorList>
            <person name="Kikuchi T."/>
        </authorList>
    </citation>
    <scope>NUCLEOTIDE SEQUENCE</scope>
    <source>
        <strain evidence="2">PS1010</strain>
    </source>
</reference>